<evidence type="ECO:0000313" key="3">
    <source>
        <dbReference type="Proteomes" id="UP000751190"/>
    </source>
</evidence>
<keyword evidence="1" id="KW-1133">Transmembrane helix</keyword>
<reference evidence="2" key="1">
    <citation type="submission" date="2021-05" db="EMBL/GenBank/DDBJ databases">
        <title>The genome of the haptophyte Pavlova lutheri (Diacronema luteri, Pavlovales) - a model for lipid biosynthesis in eukaryotic algae.</title>
        <authorList>
            <person name="Hulatt C.J."/>
            <person name="Posewitz M.C."/>
        </authorList>
    </citation>
    <scope>NUCLEOTIDE SEQUENCE</scope>
    <source>
        <strain evidence="2">NIVA-4/92</strain>
    </source>
</reference>
<evidence type="ECO:0000313" key="2">
    <source>
        <dbReference type="EMBL" id="KAG8464420.1"/>
    </source>
</evidence>
<feature type="transmembrane region" description="Helical" evidence="1">
    <location>
        <begin position="25"/>
        <end position="42"/>
    </location>
</feature>
<name>A0A8J6CC57_DIALT</name>
<dbReference type="Proteomes" id="UP000751190">
    <property type="component" value="Unassembled WGS sequence"/>
</dbReference>
<gene>
    <name evidence="2" type="ORF">KFE25_003483</name>
</gene>
<sequence>MGGLASVLAGLVDEARILVRSPYLVLWVLTPLAAVVVVYYALRTVRLEEASRSFNPARDFEHLGASCVTLSAAVRAHTSKDGGSYLDVHHVVGDLNADALAPVASWRFQEKCGDERCQHGGSRHRVGERFECWRAAPQAKLDRLFRHYFRCGSGANNPACYLRSDPTASSFGVDTGVYASALGVLALLGLMCAYTCCTQQREELNDARRALRAASVTSGDAAPAADVAQCAGATASPARGQSSPRTPLGLQRLPSTPSLIRQASFTQAKVPLL</sequence>
<evidence type="ECO:0000256" key="1">
    <source>
        <dbReference type="SAM" id="Phobius"/>
    </source>
</evidence>
<dbReference type="EMBL" id="JAGTXO010000013">
    <property type="protein sequence ID" value="KAG8464420.1"/>
    <property type="molecule type" value="Genomic_DNA"/>
</dbReference>
<comment type="caution">
    <text evidence="2">The sequence shown here is derived from an EMBL/GenBank/DDBJ whole genome shotgun (WGS) entry which is preliminary data.</text>
</comment>
<proteinExistence type="predicted"/>
<accession>A0A8J6CC57</accession>
<keyword evidence="1" id="KW-0812">Transmembrane</keyword>
<dbReference type="AlphaFoldDB" id="A0A8J6CC57"/>
<organism evidence="2 3">
    <name type="scientific">Diacronema lutheri</name>
    <name type="common">Unicellular marine alga</name>
    <name type="synonym">Monochrysis lutheri</name>
    <dbReference type="NCBI Taxonomy" id="2081491"/>
    <lineage>
        <taxon>Eukaryota</taxon>
        <taxon>Haptista</taxon>
        <taxon>Haptophyta</taxon>
        <taxon>Pavlovophyceae</taxon>
        <taxon>Pavlovales</taxon>
        <taxon>Pavlovaceae</taxon>
        <taxon>Diacronema</taxon>
    </lineage>
</organism>
<protein>
    <submittedName>
        <fullName evidence="2">Uncharacterized protein</fullName>
    </submittedName>
</protein>
<keyword evidence="3" id="KW-1185">Reference proteome</keyword>
<keyword evidence="1" id="KW-0472">Membrane</keyword>